<feature type="region of interest" description="Disordered" evidence="3">
    <location>
        <begin position="1735"/>
        <end position="1808"/>
    </location>
</feature>
<keyword evidence="1" id="KW-0833">Ubl conjugation pathway</keyword>
<reference evidence="5" key="1">
    <citation type="submission" date="2020-03" db="EMBL/GenBank/DDBJ databases">
        <authorList>
            <person name="Chebbi M.A."/>
            <person name="Drezen J.M."/>
        </authorList>
    </citation>
    <scope>NUCLEOTIDE SEQUENCE</scope>
    <source>
        <tissue evidence="5">Whole body</tissue>
    </source>
</reference>
<evidence type="ECO:0000313" key="5">
    <source>
        <dbReference type="EMBL" id="KAG8036650.1"/>
    </source>
</evidence>
<dbReference type="EMBL" id="JAAOIC020000048">
    <property type="protein sequence ID" value="KAG8036650.1"/>
    <property type="molecule type" value="Genomic_DNA"/>
</dbReference>
<feature type="compositionally biased region" description="Basic residues" evidence="3">
    <location>
        <begin position="845"/>
        <end position="866"/>
    </location>
</feature>
<dbReference type="Proteomes" id="UP000729913">
    <property type="component" value="Unassembled WGS sequence"/>
</dbReference>
<reference evidence="5" key="2">
    <citation type="submission" date="2021-04" db="EMBL/GenBank/DDBJ databases">
        <title>Genome-wide patterns of bracovirus chromosomal integration into multiple host tissues during parasitism.</title>
        <authorList>
            <person name="Chebbi M.A.C."/>
        </authorList>
    </citation>
    <scope>NUCLEOTIDE SEQUENCE</scope>
    <source>
        <tissue evidence="5">Whole body</tissue>
    </source>
</reference>
<feature type="region of interest" description="Disordered" evidence="3">
    <location>
        <begin position="1629"/>
        <end position="1655"/>
    </location>
</feature>
<evidence type="ECO:0000256" key="1">
    <source>
        <dbReference type="ARBA" id="ARBA00022786"/>
    </source>
</evidence>
<comment type="caution">
    <text evidence="5">The sequence shown here is derived from an EMBL/GenBank/DDBJ whole genome shotgun (WGS) entry which is preliminary data.</text>
</comment>
<proteinExistence type="predicted"/>
<feature type="region of interest" description="Disordered" evidence="3">
    <location>
        <begin position="951"/>
        <end position="1017"/>
    </location>
</feature>
<sequence length="1914" mass="212900">MLKWIKVKQDTASVAKETSNNKVGSKGTENDDTEPEIEVACKADDGEAAAEKEEEEDSGMEREDSPAIDLRRLKKDLFSQLQFSQDSALPPDALRQALAKSFLDQQRFQLGFMDDAAECFENILLRIHLHIASGEAEDMCNARHCVPHQKFAMTLVEQSVCGACGATSEPLPFTQMVHYVSASALTSQARQTLPAAKNSPDLFGQLLRKAGGMGDIRDCPSACGAKIQICRTLMNRPEIVSVGVVWDSERPSLEHIMDVFATVGTCLRLSDVFHSVVDSRWGASTVHNLVGVVTYYGKHYSTFFFHTKLKVWIYFDDATVKEIGPRWEQVVEKCRRGRYQPLLLLYATPGGTPVNTENAPKVVTPFPNTKGWKTSPQKNNSRRSVTPSPEKPLISNTARRAITPNPDSAQPHAYTQRRVYSDYQNLTDIQNNIFGIKDVDTVDGESESKYISRRAVENVMQHQKKQQIQLTRSLSAGSNTQDGLSIPDHLNVPRRRDSGNWSGDRNSASSSSSTTMDNPYLYIVHKMQRNSGVPKSPTSKSGELSSSSSGHYDAGYDSYSLSSTDSLTIQQNLKHNLQLAQIPEGYQSTVGGDCERLCKETDALLEKSRAAEDAGDLGTAVALCNAATSKARAAMDAPYNNHNTITAARLKLNTCVMRSRSLHRRILQEHAIANGGKEEAAADGRHTRENSKSGQHSRQNSRDKGNHSRQNSRELLINTTTPVIDKPTVKNIEIYATLPKKKTLRGKATAVNVIEDEEYMLYDKPTQRTGFFGRTKRCDDDKKEKKRARSEERNKNISKDFSIAPSKPSVLPKNTKPDKSCKETSDSSKSSQSNTTSAAVDQKQGKKQHKIRRKLLMGGLIKRKNRSMPDLREGQDGQPIAATKENTSNTLPKQSVDDSNVGLKANEVGQSLSGYLSEGHLEFAGNCNANPNLERSRLMRKSFHGSAGKALHVAKVPPPPPLRTTSQLSKSKCPEVRNEQDNINKSSYNNNNNNNNNNQINGNNNNNNDGQCAITSPQDQTTNAYWSHLNPANFDSNSQLCRNNYDEYLSEPQSLPFLPSYNSEANNLMTSPVNVNQQQQQPQNGPAKPRIQDDVVQYANGILYEPTFVVTRADVHNEQSPVKGQQLEVLPPYPENMTNVSHSRQPSEDFPPPPYPDKNGGGTWLRELQAKLQEKQAERKMKKQGPLDGQDVPKSIARRTSDLMMNSVGPITNQPQGVDVTDCPRVISSVKDMAARFEQIKLHPTPKVDVDGKVPLKLTSNSVSPSPTMGYSNEVQKTEETVNQLPLSSENLAAFTKFDNYTSLTSSAESTSSQSTFVALPSDNSSSNHQQTSGLNAAILSMSLTLPHETGLPIDYPEDDISEVAMQNTIQNTTILPMEEDLLVAKTKRRSGKKKSVSFCNEVVLVAAADDDIKHSEYPHPILERVLRSTINIPESAQVMREIQSLKEAEMNRDSNQVTRFQQHTLPLKSEADSTPSTTFQDQLRSVNPIIPLPVDSNLQPTFTRQNPTDPPVNTNTSTSITQQQEPKKYTPYVGSDCHSDVIRDLLSYPPAVSSSAQSKMSYSPQLQQQIRYAQNGLTYNQSSSPLSTQGYTQLHPSHPCNPAIPVSQTQKPASPYTVQMHNQYPQVNIQQQQQQQQPQQLSINNNNNSAQKNGYPVYYHLDQQHNQMNLQMTTQQFQQNGTNRTQSVNSSPITVQNPQQFGYQANQSQNSYQQYPTQNQYLSNNYQVYTLQNSAQQSRVSPSIPQYQPPPNPATYQSQQSQSQLLSQQNLPQNPQNQQLQSHHQHQIAQAFQQRGENYQRPPQKTDQQNILAPNQMYTNSLQNGQSKLQNYQHPPANSAVAIKALKQGPLLTNGKSNSMSLLQPANPMQKTISAPAIPRATLCNLCRKKQAAETGMFCVNCDKYMNRFRSKN</sequence>
<feature type="region of interest" description="Disordered" evidence="3">
    <location>
        <begin position="1500"/>
        <end position="1531"/>
    </location>
</feature>
<feature type="compositionally biased region" description="Polar residues" evidence="3">
    <location>
        <begin position="1789"/>
        <end position="1808"/>
    </location>
</feature>
<protein>
    <recommendedName>
        <fullName evidence="4">USP domain-containing protein</fullName>
    </recommendedName>
</protein>
<evidence type="ECO:0000256" key="2">
    <source>
        <dbReference type="ARBA" id="ARBA00022801"/>
    </source>
</evidence>
<dbReference type="InterPro" id="IPR028889">
    <property type="entry name" value="USP"/>
</dbReference>
<feature type="compositionally biased region" description="Basic and acidic residues" evidence="3">
    <location>
        <begin position="676"/>
        <end position="691"/>
    </location>
</feature>
<dbReference type="InterPro" id="IPR052398">
    <property type="entry name" value="Ubiquitin_hydrolase_53/54"/>
</dbReference>
<feature type="compositionally biased region" description="Polar residues" evidence="3">
    <location>
        <begin position="466"/>
        <end position="483"/>
    </location>
</feature>
<feature type="domain" description="USP" evidence="4">
    <location>
        <begin position="26"/>
        <end position="349"/>
    </location>
</feature>
<dbReference type="OrthoDB" id="205782at2759"/>
<feature type="compositionally biased region" description="Low complexity" evidence="3">
    <location>
        <begin position="827"/>
        <end position="837"/>
    </location>
</feature>
<dbReference type="GO" id="GO:0016787">
    <property type="term" value="F:hydrolase activity"/>
    <property type="evidence" value="ECO:0007669"/>
    <property type="project" value="UniProtKB-KW"/>
</dbReference>
<dbReference type="PANTHER" id="PTHR22975:SF9">
    <property type="entry name" value="ECHINUS SPLICE FORM 3"/>
    <property type="match status" value="1"/>
</dbReference>
<feature type="compositionally biased region" description="Low complexity" evidence="3">
    <location>
        <begin position="1514"/>
        <end position="1525"/>
    </location>
</feature>
<dbReference type="PANTHER" id="PTHR22975">
    <property type="entry name" value="UBIQUITIN SPECIFIC PROTEINASE"/>
    <property type="match status" value="1"/>
</dbReference>
<keyword evidence="6" id="KW-1185">Reference proteome</keyword>
<feature type="region of interest" description="Disordered" evidence="3">
    <location>
        <begin position="668"/>
        <end position="720"/>
    </location>
</feature>
<feature type="region of interest" description="Disordered" evidence="3">
    <location>
        <begin position="462"/>
        <end position="517"/>
    </location>
</feature>
<feature type="compositionally biased region" description="Low complexity" evidence="3">
    <location>
        <begin position="536"/>
        <end position="549"/>
    </location>
</feature>
<feature type="compositionally biased region" description="Basic and acidic residues" evidence="3">
    <location>
        <begin position="815"/>
        <end position="826"/>
    </location>
</feature>
<feature type="compositionally biased region" description="Low complexity" evidence="3">
    <location>
        <begin position="1629"/>
        <end position="1654"/>
    </location>
</feature>
<name>A0A8J5QN41_9HYME</name>
<feature type="region of interest" description="Disordered" evidence="3">
    <location>
        <begin position="530"/>
        <end position="549"/>
    </location>
</feature>
<feature type="region of interest" description="Disordered" evidence="3">
    <location>
        <begin position="356"/>
        <end position="414"/>
    </location>
</feature>
<accession>A0A8J5QN41</accession>
<feature type="compositionally biased region" description="Polar residues" evidence="3">
    <location>
        <begin position="884"/>
        <end position="893"/>
    </location>
</feature>
<evidence type="ECO:0000313" key="6">
    <source>
        <dbReference type="Proteomes" id="UP000729913"/>
    </source>
</evidence>
<feature type="region of interest" description="Disordered" evidence="3">
    <location>
        <begin position="769"/>
        <end position="900"/>
    </location>
</feature>
<feature type="compositionally biased region" description="Basic and acidic residues" evidence="3">
    <location>
        <begin position="39"/>
        <end position="51"/>
    </location>
</feature>
<gene>
    <name evidence="5" type="ORF">G9C98_003972</name>
</gene>
<evidence type="ECO:0000256" key="3">
    <source>
        <dbReference type="SAM" id="MobiDB-lite"/>
    </source>
</evidence>
<feature type="region of interest" description="Disordered" evidence="3">
    <location>
        <begin position="10"/>
        <end position="66"/>
    </location>
</feature>
<feature type="compositionally biased region" description="Low complexity" evidence="3">
    <location>
        <begin position="1758"/>
        <end position="1783"/>
    </location>
</feature>
<feature type="compositionally biased region" description="Low complexity" evidence="3">
    <location>
        <begin position="989"/>
        <end position="1008"/>
    </location>
</feature>
<dbReference type="CDD" id="cd02257">
    <property type="entry name" value="Peptidase_C19"/>
    <property type="match status" value="1"/>
</dbReference>
<feature type="compositionally biased region" description="Polar residues" evidence="3">
    <location>
        <begin position="371"/>
        <end position="387"/>
    </location>
</feature>
<feature type="compositionally biased region" description="Basic and acidic residues" evidence="3">
    <location>
        <begin position="972"/>
        <end position="982"/>
    </location>
</feature>
<keyword evidence="2" id="KW-0378">Hydrolase</keyword>
<feature type="region of interest" description="Disordered" evidence="3">
    <location>
        <begin position="1678"/>
        <end position="1697"/>
    </location>
</feature>
<feature type="compositionally biased region" description="Polar residues" evidence="3">
    <location>
        <begin position="10"/>
        <end position="23"/>
    </location>
</feature>
<organism evidence="5 6">
    <name type="scientific">Cotesia typhae</name>
    <dbReference type="NCBI Taxonomy" id="2053667"/>
    <lineage>
        <taxon>Eukaryota</taxon>
        <taxon>Metazoa</taxon>
        <taxon>Ecdysozoa</taxon>
        <taxon>Arthropoda</taxon>
        <taxon>Hexapoda</taxon>
        <taxon>Insecta</taxon>
        <taxon>Pterygota</taxon>
        <taxon>Neoptera</taxon>
        <taxon>Endopterygota</taxon>
        <taxon>Hymenoptera</taxon>
        <taxon>Apocrita</taxon>
        <taxon>Ichneumonoidea</taxon>
        <taxon>Braconidae</taxon>
        <taxon>Microgastrinae</taxon>
        <taxon>Cotesia</taxon>
    </lineage>
</organism>
<dbReference type="PROSITE" id="PS50235">
    <property type="entry name" value="USP_3"/>
    <property type="match status" value="1"/>
</dbReference>
<feature type="compositionally biased region" description="Basic and acidic residues" evidence="3">
    <location>
        <begin position="776"/>
        <end position="798"/>
    </location>
</feature>
<evidence type="ECO:0000259" key="4">
    <source>
        <dbReference type="PROSITE" id="PS50235"/>
    </source>
</evidence>